<dbReference type="NCBIfam" id="TIGR00290">
    <property type="entry name" value="MJ0570_dom"/>
    <property type="match status" value="1"/>
</dbReference>
<dbReference type="Gene3D" id="3.90.1490.10">
    <property type="entry name" value="putative n-type atp pyrophosphatase, domain 2"/>
    <property type="match status" value="1"/>
</dbReference>
<gene>
    <name evidence="2" type="ORF">NM961_11780</name>
</gene>
<reference evidence="2" key="1">
    <citation type="submission" date="2022-07" db="EMBL/GenBank/DDBJ databases">
        <title>Tahibacter sp., a new gammaproteobacterium isolated from the silt sample collected at pig farm.</title>
        <authorList>
            <person name="Chen H."/>
        </authorList>
    </citation>
    <scope>NUCLEOTIDE SEQUENCE</scope>
    <source>
        <strain evidence="2">P2K</strain>
    </source>
</reference>
<dbReference type="InterPro" id="IPR014729">
    <property type="entry name" value="Rossmann-like_a/b/a_fold"/>
</dbReference>
<organism evidence="2 3">
    <name type="scientific">Tahibacter harae</name>
    <dbReference type="NCBI Taxonomy" id="2963937"/>
    <lineage>
        <taxon>Bacteria</taxon>
        <taxon>Pseudomonadati</taxon>
        <taxon>Pseudomonadota</taxon>
        <taxon>Gammaproteobacteria</taxon>
        <taxon>Lysobacterales</taxon>
        <taxon>Rhodanobacteraceae</taxon>
        <taxon>Tahibacter</taxon>
    </lineage>
</organism>
<dbReference type="EC" id="6.3.1.14" evidence="2"/>
<proteinExistence type="predicted"/>
<protein>
    <submittedName>
        <fullName evidence="2">Diphthine--ammonia ligase</fullName>
        <ecNumber evidence="2">6.3.1.14</ecNumber>
    </submittedName>
</protein>
<keyword evidence="2" id="KW-0436">Ligase</keyword>
<dbReference type="RefSeq" id="WP_255914556.1">
    <property type="nucleotide sequence ID" value="NZ_JANFQO010000009.1"/>
</dbReference>
<dbReference type="Proteomes" id="UP001165498">
    <property type="component" value="Unassembled WGS sequence"/>
</dbReference>
<evidence type="ECO:0000259" key="1">
    <source>
        <dbReference type="Pfam" id="PF01902"/>
    </source>
</evidence>
<feature type="domain" description="Diphthamide synthase" evidence="1">
    <location>
        <begin position="4"/>
        <end position="212"/>
    </location>
</feature>
<sequence>MQQRYVVSWSGGKDSALSLWRLWQRLGPPQALLTTLDETGAHTLSHRLRPEVLRAQVAAIGVPSLEVATSRADYRRTFSAALAQLRDEQGVTAAVFGDIDLEAHRVWCRSVCDELGLDCLHPLWDEPREALLGEFLAAGFVTRLAAVQEDKLDPALLGQVLDIVMIDQFRRAGIDLCGEAGEYHSVVVDGPCFRQPLRLREAGRVRADGYCFVDFSLD</sequence>
<evidence type="ECO:0000313" key="2">
    <source>
        <dbReference type="EMBL" id="MCQ4165390.1"/>
    </source>
</evidence>
<dbReference type="GO" id="GO:0017178">
    <property type="term" value="F:diphthine-ammonia ligase activity"/>
    <property type="evidence" value="ECO:0007669"/>
    <property type="project" value="UniProtKB-EC"/>
</dbReference>
<name>A0ABT1QSW9_9GAMM</name>
<dbReference type="InterPro" id="IPR002761">
    <property type="entry name" value="Diphthami_syn_dom"/>
</dbReference>
<comment type="caution">
    <text evidence="2">The sequence shown here is derived from an EMBL/GenBank/DDBJ whole genome shotgun (WGS) entry which is preliminary data.</text>
</comment>
<keyword evidence="3" id="KW-1185">Reference proteome</keyword>
<dbReference type="SUPFAM" id="SSF52402">
    <property type="entry name" value="Adenine nucleotide alpha hydrolases-like"/>
    <property type="match status" value="1"/>
</dbReference>
<dbReference type="CDD" id="cd01994">
    <property type="entry name" value="AANH_PF0828-like"/>
    <property type="match status" value="1"/>
</dbReference>
<evidence type="ECO:0000313" key="3">
    <source>
        <dbReference type="Proteomes" id="UP001165498"/>
    </source>
</evidence>
<accession>A0ABT1QSW9</accession>
<dbReference type="Gene3D" id="3.40.50.620">
    <property type="entry name" value="HUPs"/>
    <property type="match status" value="1"/>
</dbReference>
<dbReference type="Pfam" id="PF01902">
    <property type="entry name" value="Diphthami_syn_2"/>
    <property type="match status" value="1"/>
</dbReference>
<dbReference type="EMBL" id="JANFQO010000009">
    <property type="protein sequence ID" value="MCQ4165390.1"/>
    <property type="molecule type" value="Genomic_DNA"/>
</dbReference>